<dbReference type="AlphaFoldDB" id="A0A067SDM5"/>
<feature type="chain" id="PRO_5001648354" evidence="3">
    <location>
        <begin position="26"/>
        <end position="298"/>
    </location>
</feature>
<dbReference type="EMBL" id="KL142410">
    <property type="protein sequence ID" value="KDR68102.1"/>
    <property type="molecule type" value="Genomic_DNA"/>
</dbReference>
<feature type="region of interest" description="Disordered" evidence="1">
    <location>
        <begin position="269"/>
        <end position="298"/>
    </location>
</feature>
<evidence type="ECO:0000256" key="1">
    <source>
        <dbReference type="SAM" id="MobiDB-lite"/>
    </source>
</evidence>
<keyword evidence="2" id="KW-0472">Membrane</keyword>
<keyword evidence="2" id="KW-1133">Transmembrane helix</keyword>
<feature type="compositionally biased region" description="Basic and acidic residues" evidence="1">
    <location>
        <begin position="281"/>
        <end position="298"/>
    </location>
</feature>
<gene>
    <name evidence="4" type="ORF">GALMADRAFT_105181</name>
</gene>
<evidence type="ECO:0000313" key="5">
    <source>
        <dbReference type="Proteomes" id="UP000027222"/>
    </source>
</evidence>
<evidence type="ECO:0000256" key="3">
    <source>
        <dbReference type="SAM" id="SignalP"/>
    </source>
</evidence>
<keyword evidence="3" id="KW-0732">Signal</keyword>
<keyword evidence="5" id="KW-1185">Reference proteome</keyword>
<organism evidence="4 5">
    <name type="scientific">Galerina marginata (strain CBS 339.88)</name>
    <dbReference type="NCBI Taxonomy" id="685588"/>
    <lineage>
        <taxon>Eukaryota</taxon>
        <taxon>Fungi</taxon>
        <taxon>Dikarya</taxon>
        <taxon>Basidiomycota</taxon>
        <taxon>Agaricomycotina</taxon>
        <taxon>Agaricomycetes</taxon>
        <taxon>Agaricomycetidae</taxon>
        <taxon>Agaricales</taxon>
        <taxon>Agaricineae</taxon>
        <taxon>Strophariaceae</taxon>
        <taxon>Galerina</taxon>
    </lineage>
</organism>
<accession>A0A067SDM5</accession>
<protein>
    <submittedName>
        <fullName evidence="4">Uncharacterized protein</fullName>
    </submittedName>
</protein>
<sequence length="298" mass="31452">MSNAFVSRIEKLFLCLLLFLGSSNGRITAPVCALNNCIPQDSKGRWCYLPDPSTSGGTVDCPGTPNKTPDMTAVIAVHIKQGLSLAYYNAVDNARLGGANYTIPPGSGKVVFCASGVSGGGAFQTQCLTTGQDNDLWPYLGSECIVAVAQDFVSDGCYTPKSGVVLTDDPSTSTLGLTSSSLLSSTISTTQSLHVITPTLTTLVEPTIATIVTNGATQTIVVVPLNAPSSGSSQSKGVVLPIVLTLFVVILVGLGVFVWWYKKRARERKFSSPPPFDQDVGDGRSVGHDMKDWRVGRQ</sequence>
<evidence type="ECO:0000256" key="2">
    <source>
        <dbReference type="SAM" id="Phobius"/>
    </source>
</evidence>
<dbReference type="OrthoDB" id="2951040at2759"/>
<proteinExistence type="predicted"/>
<feature type="transmembrane region" description="Helical" evidence="2">
    <location>
        <begin position="238"/>
        <end position="261"/>
    </location>
</feature>
<feature type="signal peptide" evidence="3">
    <location>
        <begin position="1"/>
        <end position="25"/>
    </location>
</feature>
<keyword evidence="2" id="KW-0812">Transmembrane</keyword>
<reference evidence="5" key="1">
    <citation type="journal article" date="2014" name="Proc. Natl. Acad. Sci. U.S.A.">
        <title>Extensive sampling of basidiomycete genomes demonstrates inadequacy of the white-rot/brown-rot paradigm for wood decay fungi.</title>
        <authorList>
            <person name="Riley R."/>
            <person name="Salamov A.A."/>
            <person name="Brown D.W."/>
            <person name="Nagy L.G."/>
            <person name="Floudas D."/>
            <person name="Held B.W."/>
            <person name="Levasseur A."/>
            <person name="Lombard V."/>
            <person name="Morin E."/>
            <person name="Otillar R."/>
            <person name="Lindquist E.A."/>
            <person name="Sun H."/>
            <person name="LaButti K.M."/>
            <person name="Schmutz J."/>
            <person name="Jabbour D."/>
            <person name="Luo H."/>
            <person name="Baker S.E."/>
            <person name="Pisabarro A.G."/>
            <person name="Walton J.D."/>
            <person name="Blanchette R.A."/>
            <person name="Henrissat B."/>
            <person name="Martin F."/>
            <person name="Cullen D."/>
            <person name="Hibbett D.S."/>
            <person name="Grigoriev I.V."/>
        </authorList>
    </citation>
    <scope>NUCLEOTIDE SEQUENCE [LARGE SCALE GENOMIC DNA]</scope>
    <source>
        <strain evidence="5">CBS 339.88</strain>
    </source>
</reference>
<dbReference type="HOGENOM" id="CLU_950102_0_0_1"/>
<name>A0A067SDM5_GALM3</name>
<evidence type="ECO:0000313" key="4">
    <source>
        <dbReference type="EMBL" id="KDR68102.1"/>
    </source>
</evidence>
<dbReference type="Proteomes" id="UP000027222">
    <property type="component" value="Unassembled WGS sequence"/>
</dbReference>